<reference evidence="4 5" key="1">
    <citation type="submission" date="2019-07" db="EMBL/GenBank/DDBJ databases">
        <title>Gilliamella genomes.</title>
        <authorList>
            <person name="Zheng H."/>
        </authorList>
    </citation>
    <scope>NUCLEOTIDE SEQUENCE [LARGE SCALE GENOMIC DNA]</scope>
    <source>
        <strain evidence="4 5">W8127</strain>
    </source>
</reference>
<dbReference type="Gene3D" id="3.90.1150.10">
    <property type="entry name" value="Aspartate Aminotransferase, domain 1"/>
    <property type="match status" value="1"/>
</dbReference>
<name>A0A556SR44_9GAMM</name>
<dbReference type="EMBL" id="VMHM01000005">
    <property type="protein sequence ID" value="TSK03605.1"/>
    <property type="molecule type" value="Genomic_DNA"/>
</dbReference>
<comment type="similarity">
    <text evidence="2 3">Belongs to the DegT/DnrJ/EryC1 family.</text>
</comment>
<dbReference type="GO" id="GO:0008483">
    <property type="term" value="F:transaminase activity"/>
    <property type="evidence" value="ECO:0007669"/>
    <property type="project" value="TreeGrafter"/>
</dbReference>
<keyword evidence="1 3" id="KW-0663">Pyridoxal phosphate</keyword>
<dbReference type="SUPFAM" id="SSF53383">
    <property type="entry name" value="PLP-dependent transferases"/>
    <property type="match status" value="1"/>
</dbReference>
<comment type="caution">
    <text evidence="4">The sequence shown here is derived from an EMBL/GenBank/DDBJ whole genome shotgun (WGS) entry which is preliminary data.</text>
</comment>
<dbReference type="GO" id="GO:0030170">
    <property type="term" value="F:pyridoxal phosphate binding"/>
    <property type="evidence" value="ECO:0007669"/>
    <property type="project" value="TreeGrafter"/>
</dbReference>
<evidence type="ECO:0000313" key="5">
    <source>
        <dbReference type="Proteomes" id="UP000319483"/>
    </source>
</evidence>
<dbReference type="InterPro" id="IPR015421">
    <property type="entry name" value="PyrdxlP-dep_Trfase_major"/>
</dbReference>
<dbReference type="PANTHER" id="PTHR30244:SF34">
    <property type="entry name" value="DTDP-4-AMINO-4,6-DIDEOXYGALACTOSE TRANSAMINASE"/>
    <property type="match status" value="1"/>
</dbReference>
<organism evidence="4 5">
    <name type="scientific">Gilliamella apicola</name>
    <dbReference type="NCBI Taxonomy" id="1196095"/>
    <lineage>
        <taxon>Bacteria</taxon>
        <taxon>Pseudomonadati</taxon>
        <taxon>Pseudomonadota</taxon>
        <taxon>Gammaproteobacteria</taxon>
        <taxon>Orbales</taxon>
        <taxon>Orbaceae</taxon>
        <taxon>Gilliamella</taxon>
    </lineage>
</organism>
<proteinExistence type="inferred from homology"/>
<evidence type="ECO:0000256" key="1">
    <source>
        <dbReference type="ARBA" id="ARBA00022898"/>
    </source>
</evidence>
<gene>
    <name evidence="4" type="ORF">FPQ15_04220</name>
</gene>
<dbReference type="PANTHER" id="PTHR30244">
    <property type="entry name" value="TRANSAMINASE"/>
    <property type="match status" value="1"/>
</dbReference>
<protein>
    <recommendedName>
        <fullName evidence="6">DegT/DnrJ/EryC1/StrS aminotransferase family protein</fullName>
    </recommendedName>
</protein>
<dbReference type="Gene3D" id="3.40.640.10">
    <property type="entry name" value="Type I PLP-dependent aspartate aminotransferase-like (Major domain)"/>
    <property type="match status" value="1"/>
</dbReference>
<evidence type="ECO:0000313" key="4">
    <source>
        <dbReference type="EMBL" id="TSK03605.1"/>
    </source>
</evidence>
<dbReference type="Pfam" id="PF01041">
    <property type="entry name" value="DegT_DnrJ_EryC1"/>
    <property type="match status" value="1"/>
</dbReference>
<sequence>MDTRFYRLPNYNYALYQTNSINYISHNYNSSADLQVLTKYISMHFKVNENSIKLMDSGSSAILYIINMMKDIMAIDSVYIPSYFCLEVADAILTSKCKIKLYELNYNLMPTKAFIESLQKEQQSLLIFPSFFGKNYIDEEMLYLLSQLNIPIIFDEAQSFPMESTIFGYYLKYWFSIVSFGRSKPCSSVGGGAVISHNCSDEINIYLLKELKFIENDYNLEKKTSISFDTLEALINSRTIKEKYIVPISKIQAYSAYYRCLSFLEYKKSLSTLDAWYLLSIKDIKCIPNKNKPISEYSYFPIFVNSQERYNIMKIFGDLGIQCTFYYYPIHLNKKYCTSSHSSFSFSEKIFSSILILPLHQDLNTNKIYCMLSIIFDILKESEFHAEFLEC</sequence>
<accession>A0A556SR44</accession>
<dbReference type="GO" id="GO:0000271">
    <property type="term" value="P:polysaccharide biosynthetic process"/>
    <property type="evidence" value="ECO:0007669"/>
    <property type="project" value="TreeGrafter"/>
</dbReference>
<evidence type="ECO:0008006" key="6">
    <source>
        <dbReference type="Google" id="ProtNLM"/>
    </source>
</evidence>
<dbReference type="InterPro" id="IPR015422">
    <property type="entry name" value="PyrdxlP-dep_Trfase_small"/>
</dbReference>
<dbReference type="Proteomes" id="UP000319483">
    <property type="component" value="Unassembled WGS sequence"/>
</dbReference>
<dbReference type="InterPro" id="IPR000653">
    <property type="entry name" value="DegT/StrS_aminotransferase"/>
</dbReference>
<evidence type="ECO:0000256" key="2">
    <source>
        <dbReference type="ARBA" id="ARBA00037999"/>
    </source>
</evidence>
<evidence type="ECO:0000256" key="3">
    <source>
        <dbReference type="RuleBase" id="RU004508"/>
    </source>
</evidence>
<dbReference type="InterPro" id="IPR015424">
    <property type="entry name" value="PyrdxlP-dep_Trfase"/>
</dbReference>
<dbReference type="AlphaFoldDB" id="A0A556SR44"/>
<dbReference type="RefSeq" id="WP_144091595.1">
    <property type="nucleotide sequence ID" value="NZ_VMHM01000005.1"/>
</dbReference>